<sequence length="492" mass="53799">MVLLRLSSLLLVSLLTSLSCAQVLSADAVEDGHALGQEPLQHGAFADVMEPVDAADVSGSEVSDSDGPVDPDAADTSDSADSAVFTLRSLALRNRPSSFTSRTFGSSFTSKSNSSRQFHVYTAPDVADGRGISIITTPDRIGHFRRISLDPGVNQHAAPPPFEKRDMPGKGRGLVATRMIHRGDRIFAHTPLLILDAQLFDGGGGGGNEDNNEPAWRALQEEAVAGLPAASQGMFWELYGPPAKHPVEGRIDANSFDLDMGDHETMYYGLFPETSVSRRQGQETQDEDGHQTNTTRHDNASQRLNHDCRPNLAYFFDNNTLTHHVHAATDIPPGAELTISYINTAQPRRYRRHQLRRTWGFNCSCSQCSLAPPLARASDKRLARIQDLMARFESGLVASAPVAEHLVSLFRMERLHAPLAEAYAIAAVSHCFEGRYSETLRWANLALEAAMLTAGPHSETIRDLSQLADEPEKHECWLSPLKNSRGFEGLGI</sequence>
<dbReference type="InterPro" id="IPR053185">
    <property type="entry name" value="SET_domain_protein"/>
</dbReference>
<dbReference type="PANTHER" id="PTHR47332">
    <property type="entry name" value="SET DOMAIN-CONTAINING PROTEIN 5"/>
    <property type="match status" value="1"/>
</dbReference>
<dbReference type="PROSITE" id="PS51257">
    <property type="entry name" value="PROKAR_LIPOPROTEIN"/>
    <property type="match status" value="1"/>
</dbReference>
<dbReference type="CDD" id="cd20071">
    <property type="entry name" value="SET_SMYD"/>
    <property type="match status" value="1"/>
</dbReference>
<dbReference type="AlphaFoldDB" id="A0A9P7N4K3"/>
<dbReference type="SMART" id="SM00317">
    <property type="entry name" value="SET"/>
    <property type="match status" value="1"/>
</dbReference>
<gene>
    <name evidence="4" type="ORF">E4U43_004570</name>
</gene>
<dbReference type="OrthoDB" id="265717at2759"/>
<feature type="chain" id="PRO_5040355323" description="SET domain-containing protein" evidence="2">
    <location>
        <begin position="22"/>
        <end position="492"/>
    </location>
</feature>
<evidence type="ECO:0000256" key="2">
    <source>
        <dbReference type="SAM" id="SignalP"/>
    </source>
</evidence>
<dbReference type="Proteomes" id="UP000748025">
    <property type="component" value="Unassembled WGS sequence"/>
</dbReference>
<proteinExistence type="predicted"/>
<feature type="signal peptide" evidence="2">
    <location>
        <begin position="1"/>
        <end position="21"/>
    </location>
</feature>
<evidence type="ECO:0000259" key="3">
    <source>
        <dbReference type="PROSITE" id="PS50280"/>
    </source>
</evidence>
<evidence type="ECO:0000313" key="5">
    <source>
        <dbReference type="Proteomes" id="UP000748025"/>
    </source>
</evidence>
<evidence type="ECO:0000313" key="4">
    <source>
        <dbReference type="EMBL" id="KAG5989079.1"/>
    </source>
</evidence>
<dbReference type="SUPFAM" id="SSF82199">
    <property type="entry name" value="SET domain"/>
    <property type="match status" value="1"/>
</dbReference>
<feature type="region of interest" description="Disordered" evidence="1">
    <location>
        <begin position="151"/>
        <end position="170"/>
    </location>
</feature>
<dbReference type="EMBL" id="SRPW01002987">
    <property type="protein sequence ID" value="KAG5989079.1"/>
    <property type="molecule type" value="Genomic_DNA"/>
</dbReference>
<feature type="domain" description="SET" evidence="3">
    <location>
        <begin position="160"/>
        <end position="342"/>
    </location>
</feature>
<keyword evidence="5" id="KW-1185">Reference proteome</keyword>
<feature type="region of interest" description="Disordered" evidence="1">
    <location>
        <begin position="277"/>
        <end position="303"/>
    </location>
</feature>
<accession>A0A9P7N4K3</accession>
<dbReference type="InterPro" id="IPR001214">
    <property type="entry name" value="SET_dom"/>
</dbReference>
<keyword evidence="2" id="KW-0732">Signal</keyword>
<comment type="caution">
    <text evidence="4">The sequence shown here is derived from an EMBL/GenBank/DDBJ whole genome shotgun (WGS) entry which is preliminary data.</text>
</comment>
<dbReference type="Gene3D" id="2.170.270.10">
    <property type="entry name" value="SET domain"/>
    <property type="match status" value="1"/>
</dbReference>
<dbReference type="InterPro" id="IPR046341">
    <property type="entry name" value="SET_dom_sf"/>
</dbReference>
<name>A0A9P7N4K3_9HYPO</name>
<dbReference type="PROSITE" id="PS50280">
    <property type="entry name" value="SET"/>
    <property type="match status" value="1"/>
</dbReference>
<dbReference type="PANTHER" id="PTHR47332:SF6">
    <property type="entry name" value="SET DOMAIN-CONTAINING PROTEIN"/>
    <property type="match status" value="1"/>
</dbReference>
<feature type="compositionally biased region" description="Acidic residues" evidence="1">
    <location>
        <begin position="63"/>
        <end position="75"/>
    </location>
</feature>
<dbReference type="Pfam" id="PF00856">
    <property type="entry name" value="SET"/>
    <property type="match status" value="1"/>
</dbReference>
<feature type="region of interest" description="Disordered" evidence="1">
    <location>
        <begin position="56"/>
        <end position="78"/>
    </location>
</feature>
<reference evidence="4" key="1">
    <citation type="journal article" date="2020" name="bioRxiv">
        <title>Whole genome comparisons of ergot fungi reveals the divergence and evolution of species within the genus Claviceps are the result of varying mechanisms driving genome evolution and host range expansion.</title>
        <authorList>
            <person name="Wyka S.A."/>
            <person name="Mondo S.J."/>
            <person name="Liu M."/>
            <person name="Dettman J."/>
            <person name="Nalam V."/>
            <person name="Broders K.D."/>
        </authorList>
    </citation>
    <scope>NUCLEOTIDE SEQUENCE</scope>
    <source>
        <strain evidence="4">CCC 602</strain>
    </source>
</reference>
<feature type="compositionally biased region" description="Basic and acidic residues" evidence="1">
    <location>
        <begin position="287"/>
        <end position="303"/>
    </location>
</feature>
<organism evidence="4 5">
    <name type="scientific">Claviceps pusilla</name>
    <dbReference type="NCBI Taxonomy" id="123648"/>
    <lineage>
        <taxon>Eukaryota</taxon>
        <taxon>Fungi</taxon>
        <taxon>Dikarya</taxon>
        <taxon>Ascomycota</taxon>
        <taxon>Pezizomycotina</taxon>
        <taxon>Sordariomycetes</taxon>
        <taxon>Hypocreomycetidae</taxon>
        <taxon>Hypocreales</taxon>
        <taxon>Clavicipitaceae</taxon>
        <taxon>Claviceps</taxon>
    </lineage>
</organism>
<evidence type="ECO:0000256" key="1">
    <source>
        <dbReference type="SAM" id="MobiDB-lite"/>
    </source>
</evidence>
<protein>
    <recommendedName>
        <fullName evidence="3">SET domain-containing protein</fullName>
    </recommendedName>
</protein>